<dbReference type="EMBL" id="PKMF04000088">
    <property type="protein sequence ID" value="KAK7851359.1"/>
    <property type="molecule type" value="Genomic_DNA"/>
</dbReference>
<feature type="domain" description="Pectinesterase catalytic" evidence="9">
    <location>
        <begin position="228"/>
        <end position="525"/>
    </location>
</feature>
<dbReference type="GO" id="GO:0030599">
    <property type="term" value="F:pectinesterase activity"/>
    <property type="evidence" value="ECO:0007669"/>
    <property type="project" value="InterPro"/>
</dbReference>
<evidence type="ECO:0000256" key="3">
    <source>
        <dbReference type="ARBA" id="ARBA00006027"/>
    </source>
</evidence>
<evidence type="ECO:0000256" key="5">
    <source>
        <dbReference type="ARBA" id="ARBA00022512"/>
    </source>
</evidence>
<dbReference type="InterPro" id="IPR000070">
    <property type="entry name" value="Pectinesterase_cat"/>
</dbReference>
<evidence type="ECO:0000259" key="9">
    <source>
        <dbReference type="Pfam" id="PF01095"/>
    </source>
</evidence>
<evidence type="ECO:0000313" key="10">
    <source>
        <dbReference type="EMBL" id="KAK7851359.1"/>
    </source>
</evidence>
<dbReference type="GO" id="GO:0042545">
    <property type="term" value="P:cell wall modification"/>
    <property type="evidence" value="ECO:0007669"/>
    <property type="project" value="InterPro"/>
</dbReference>
<dbReference type="NCBIfam" id="TIGR01614">
    <property type="entry name" value="PME_inhib"/>
    <property type="match status" value="1"/>
</dbReference>
<protein>
    <submittedName>
        <fullName evidence="10">Pectinesterase 3</fullName>
    </submittedName>
</protein>
<dbReference type="InterPro" id="IPR012334">
    <property type="entry name" value="Pectin_lyas_fold"/>
</dbReference>
<feature type="transmembrane region" description="Helical" evidence="8">
    <location>
        <begin position="12"/>
        <end position="32"/>
    </location>
</feature>
<keyword evidence="6" id="KW-0378">Hydrolase</keyword>
<comment type="subcellular location">
    <subcellularLocation>
        <location evidence="1">Secreted</location>
        <location evidence="1">Cell wall</location>
    </subcellularLocation>
</comment>
<comment type="similarity">
    <text evidence="4">In the C-terminal section; belongs to the pectinesterase family.</text>
</comment>
<dbReference type="SUPFAM" id="SSF51126">
    <property type="entry name" value="Pectin lyase-like"/>
    <property type="match status" value="1"/>
</dbReference>
<keyword evidence="8" id="KW-1133">Transmembrane helix</keyword>
<accession>A0AAW0LKA1</accession>
<keyword evidence="5" id="KW-0964">Secreted</keyword>
<dbReference type="InterPro" id="IPR006501">
    <property type="entry name" value="Pectinesterase_inhib_dom"/>
</dbReference>
<dbReference type="GO" id="GO:0004857">
    <property type="term" value="F:enzyme inhibitor activity"/>
    <property type="evidence" value="ECO:0007669"/>
    <property type="project" value="InterPro"/>
</dbReference>
<evidence type="ECO:0000256" key="6">
    <source>
        <dbReference type="ARBA" id="ARBA00022801"/>
    </source>
</evidence>
<comment type="pathway">
    <text evidence="2">Glycan metabolism; pectin degradation; 2-dehydro-3-deoxy-D-gluconate from pectin: step 1/5.</text>
</comment>
<dbReference type="PANTHER" id="PTHR31707">
    <property type="entry name" value="PECTINESTERASE"/>
    <property type="match status" value="1"/>
</dbReference>
<organism evidence="10 11">
    <name type="scientific">Quercus suber</name>
    <name type="common">Cork oak</name>
    <dbReference type="NCBI Taxonomy" id="58331"/>
    <lineage>
        <taxon>Eukaryota</taxon>
        <taxon>Viridiplantae</taxon>
        <taxon>Streptophyta</taxon>
        <taxon>Embryophyta</taxon>
        <taxon>Tracheophyta</taxon>
        <taxon>Spermatophyta</taxon>
        <taxon>Magnoliopsida</taxon>
        <taxon>eudicotyledons</taxon>
        <taxon>Gunneridae</taxon>
        <taxon>Pentapetalae</taxon>
        <taxon>rosids</taxon>
        <taxon>fabids</taxon>
        <taxon>Fagales</taxon>
        <taxon>Fagaceae</taxon>
        <taxon>Quercus</taxon>
    </lineage>
</organism>
<evidence type="ECO:0000256" key="4">
    <source>
        <dbReference type="ARBA" id="ARBA00007786"/>
    </source>
</evidence>
<name>A0AAW0LKA1_QUESU</name>
<dbReference type="AlphaFoldDB" id="A0AAW0LKA1"/>
<evidence type="ECO:0000256" key="2">
    <source>
        <dbReference type="ARBA" id="ARBA00005184"/>
    </source>
</evidence>
<dbReference type="Proteomes" id="UP000237347">
    <property type="component" value="Unassembled WGS sequence"/>
</dbReference>
<keyword evidence="8" id="KW-0812">Transmembrane</keyword>
<keyword evidence="5" id="KW-0134">Cell wall</keyword>
<dbReference type="InterPro" id="IPR035513">
    <property type="entry name" value="Invertase/methylesterase_inhib"/>
</dbReference>
<keyword evidence="8" id="KW-0472">Membrane</keyword>
<keyword evidence="11" id="KW-1185">Reference proteome</keyword>
<sequence length="541" mass="61012">MASMFELVRNVYYFIMGLLVMYVSFLSDQYLWSKETTPAAFQYIEEICIQPNFRNYTFDCTKLLTPDHEDVKAVTSKEDLLMVALTKTSTLAQSLLDDLNELNRSSLGWGWVDNKSEVLDCIDELDIIVKLFDEAVSSLRGGDPTTLDYVFRHIEIYQKACMNRLREVRTSFTKKDSKMSKKQRNLLVALFITSSLLKKSIELGESTRAWLTHFHSKEFKRRDDVKPDIIVAQDGSGHVKSIFEAVELAPKFGSRPFVIKIMAGIYREYVVIPKDKTNLRFVGESSRTTIITDNRYHCGVSIIESATMSVYGFGFTAEELTIENTAKPTKQAVALAVSADRVAFYKCNFTGYQNTLYVHKGNQFYKNCIVEGTMNFIFGKGSAVFQECLILVKEPLLNQKHILTVDGRNEDPKGLGNGISVQKSVIGAAADNTSLKKSSNTIFLGRTFGYVNQTAIIQCYIGHLIHPNGWLDSNDQGQLGSTNNVEHENYGAGTNLEKRVKGKGYNSKLSREEVEEYSARNFINGKSWLPETGFPFDLDIA</sequence>
<evidence type="ECO:0000256" key="1">
    <source>
        <dbReference type="ARBA" id="ARBA00004191"/>
    </source>
</evidence>
<dbReference type="SUPFAM" id="SSF101148">
    <property type="entry name" value="Plant invertase/pectin methylesterase inhibitor"/>
    <property type="match status" value="1"/>
</dbReference>
<proteinExistence type="inferred from homology"/>
<evidence type="ECO:0000256" key="7">
    <source>
        <dbReference type="ARBA" id="ARBA00023085"/>
    </source>
</evidence>
<gene>
    <name evidence="10" type="primary">PME3_1</name>
    <name evidence="10" type="ORF">CFP56_042284</name>
</gene>
<dbReference type="InterPro" id="IPR011050">
    <property type="entry name" value="Pectin_lyase_fold/virulence"/>
</dbReference>
<dbReference type="Gene3D" id="1.20.140.40">
    <property type="entry name" value="Invertase/pectin methylesterase inhibitor family protein"/>
    <property type="match status" value="1"/>
</dbReference>
<keyword evidence="7" id="KW-0063">Aspartyl esterase</keyword>
<reference evidence="10 11" key="1">
    <citation type="journal article" date="2018" name="Sci. Data">
        <title>The draft genome sequence of cork oak.</title>
        <authorList>
            <person name="Ramos A.M."/>
            <person name="Usie A."/>
            <person name="Barbosa P."/>
            <person name="Barros P.M."/>
            <person name="Capote T."/>
            <person name="Chaves I."/>
            <person name="Simoes F."/>
            <person name="Abreu I."/>
            <person name="Carrasquinho I."/>
            <person name="Faro C."/>
            <person name="Guimaraes J.B."/>
            <person name="Mendonca D."/>
            <person name="Nobrega F."/>
            <person name="Rodrigues L."/>
            <person name="Saibo N.J.M."/>
            <person name="Varela M.C."/>
            <person name="Egas C."/>
            <person name="Matos J."/>
            <person name="Miguel C.M."/>
            <person name="Oliveira M.M."/>
            <person name="Ricardo C.P."/>
            <person name="Goncalves S."/>
        </authorList>
    </citation>
    <scope>NUCLEOTIDE SEQUENCE [LARGE SCALE GENOMIC DNA]</scope>
    <source>
        <strain evidence="11">cv. HL8</strain>
    </source>
</reference>
<dbReference type="Gene3D" id="2.160.20.10">
    <property type="entry name" value="Single-stranded right-handed beta-helix, Pectin lyase-like"/>
    <property type="match status" value="1"/>
</dbReference>
<evidence type="ECO:0000313" key="11">
    <source>
        <dbReference type="Proteomes" id="UP000237347"/>
    </source>
</evidence>
<evidence type="ECO:0000256" key="8">
    <source>
        <dbReference type="SAM" id="Phobius"/>
    </source>
</evidence>
<comment type="caution">
    <text evidence="10">The sequence shown here is derived from an EMBL/GenBank/DDBJ whole genome shotgun (WGS) entry which is preliminary data.</text>
</comment>
<comment type="similarity">
    <text evidence="3">In the N-terminal section; belongs to the PMEI family.</text>
</comment>
<dbReference type="Pfam" id="PF01095">
    <property type="entry name" value="Pectinesterase"/>
    <property type="match status" value="1"/>
</dbReference>